<dbReference type="RefSeq" id="XP_030752437.1">
    <property type="nucleotide sequence ID" value="XM_030896577.1"/>
</dbReference>
<evidence type="ECO:0000256" key="10">
    <source>
        <dbReference type="PROSITE-ProRule" id="PRU00042"/>
    </source>
</evidence>
<dbReference type="Pfam" id="PF13894">
    <property type="entry name" value="zf-C2H2_4"/>
    <property type="match status" value="1"/>
</dbReference>
<dbReference type="AlphaFoldDB" id="A0A6J2XLN1"/>
<dbReference type="GO" id="GO:0008270">
    <property type="term" value="F:zinc ion binding"/>
    <property type="evidence" value="ECO:0007669"/>
    <property type="project" value="UniProtKB-UniRule"/>
</dbReference>
<accession>A0A6J2XLN1</accession>
<evidence type="ECO:0000256" key="12">
    <source>
        <dbReference type="SAM" id="MobiDB-lite"/>
    </source>
</evidence>
<keyword evidence="5 10" id="KW-0863">Zinc-finger</keyword>
<dbReference type="PROSITE" id="PS50157">
    <property type="entry name" value="ZINC_FINGER_C2H2_2"/>
    <property type="match status" value="10"/>
</dbReference>
<dbReference type="Gene3D" id="3.30.160.60">
    <property type="entry name" value="Classic Zinc Finger"/>
    <property type="match status" value="8"/>
</dbReference>
<comment type="subcellular location">
    <subcellularLocation>
        <location evidence="1">Nucleus</location>
    </subcellularLocation>
</comment>
<dbReference type="RefSeq" id="XP_030752438.1">
    <property type="nucleotide sequence ID" value="XM_030896578.1"/>
</dbReference>
<dbReference type="Pfam" id="PF12874">
    <property type="entry name" value="zf-met"/>
    <property type="match status" value="1"/>
</dbReference>
<feature type="region of interest" description="Disordered" evidence="12">
    <location>
        <begin position="315"/>
        <end position="348"/>
    </location>
</feature>
<dbReference type="SMART" id="SM00868">
    <property type="entry name" value="zf-AD"/>
    <property type="match status" value="1"/>
</dbReference>
<dbReference type="Pfam" id="PF00096">
    <property type="entry name" value="zf-C2H2"/>
    <property type="match status" value="6"/>
</dbReference>
<evidence type="ECO:0000313" key="17">
    <source>
        <dbReference type="RefSeq" id="XP_030752438.1"/>
    </source>
</evidence>
<evidence type="ECO:0000256" key="3">
    <source>
        <dbReference type="ARBA" id="ARBA00022723"/>
    </source>
</evidence>
<dbReference type="Gene3D" id="3.40.1800.20">
    <property type="match status" value="1"/>
</dbReference>
<keyword evidence="7" id="KW-0805">Transcription regulation</keyword>
<organism evidence="15 17">
    <name type="scientific">Sitophilus oryzae</name>
    <name type="common">Rice weevil</name>
    <name type="synonym">Curculio oryzae</name>
    <dbReference type="NCBI Taxonomy" id="7048"/>
    <lineage>
        <taxon>Eukaryota</taxon>
        <taxon>Metazoa</taxon>
        <taxon>Ecdysozoa</taxon>
        <taxon>Arthropoda</taxon>
        <taxon>Hexapoda</taxon>
        <taxon>Insecta</taxon>
        <taxon>Pterygota</taxon>
        <taxon>Neoptera</taxon>
        <taxon>Endopterygota</taxon>
        <taxon>Coleoptera</taxon>
        <taxon>Polyphaga</taxon>
        <taxon>Cucujiformia</taxon>
        <taxon>Curculionidae</taxon>
        <taxon>Dryophthorinae</taxon>
        <taxon>Sitophilus</taxon>
    </lineage>
</organism>
<keyword evidence="9" id="KW-0539">Nucleus</keyword>
<evidence type="ECO:0000256" key="4">
    <source>
        <dbReference type="ARBA" id="ARBA00022737"/>
    </source>
</evidence>
<evidence type="ECO:0000256" key="9">
    <source>
        <dbReference type="ARBA" id="ARBA00023242"/>
    </source>
</evidence>
<sequence>MEWDGKQPICRVCLKVTGEFQTIFTSINTDLLCDKKHISEMICSFSNIQITLGDGLPEQICYSCVTETLKVYVFKKRCEESDKFLRQRILQHLENNVTKCHSKDYSAQHFNDNDFDTAVNLSDDNSETGNEDLVTYLYPIQNSELATTQLECDPLDATLEIQNKPSNNEKSNITIVKSALLIGNFSCNLCKCDFVNEADLEKHLEGHYNSLNTNNYRSGIVVLNPENCPPLFSCSLCESIFVAEINFDKHLKEHLHTLNKNEVNSFICKFCGKPIESIEIFKKHIKFEHTRPKTPTETPVPLKYPNDVLNINQSKHLSSVSSKTSSSKRELKSNSKKKNSNNKKKSSKRKPHVCEICLKAFNQISNLNDHIRTHNGEKPFLCPTCGKGFNQLGNLRQHQVRHSGVKPYICSICNNAFASKGELRAHSRKHTGVKPFVCNTCGAGFSTSSSLTKHKRIHSGEKPYKCEVCNLKFSRSGILSRHRRTHTGVKPHVCKFCKKSFTQAFDMNAHLRIHTGEKPFACDICEQSFRQNTALRRHKKTHKRSGYTVFLNDSSCEPSIKPEQHNFVNNMQEQDTHSISF</sequence>
<evidence type="ECO:0000256" key="6">
    <source>
        <dbReference type="ARBA" id="ARBA00022833"/>
    </source>
</evidence>
<evidence type="ECO:0000313" key="15">
    <source>
        <dbReference type="Proteomes" id="UP000504635"/>
    </source>
</evidence>
<dbReference type="SUPFAM" id="SSF57667">
    <property type="entry name" value="beta-beta-alpha zinc fingers"/>
    <property type="match status" value="4"/>
</dbReference>
<keyword evidence="8" id="KW-0804">Transcription</keyword>
<feature type="binding site" evidence="11">
    <location>
        <position position="13"/>
    </location>
    <ligand>
        <name>Zn(2+)</name>
        <dbReference type="ChEBI" id="CHEBI:29105"/>
    </ligand>
</feature>
<keyword evidence="15" id="KW-1185">Reference proteome</keyword>
<dbReference type="FunFam" id="3.30.160.60:FF:000358">
    <property type="entry name" value="zinc finger protein 24"/>
    <property type="match status" value="1"/>
</dbReference>
<dbReference type="PANTHER" id="PTHR24399">
    <property type="entry name" value="ZINC FINGER AND BTB DOMAIN-CONTAINING"/>
    <property type="match status" value="1"/>
</dbReference>
<dbReference type="InterPro" id="IPR036236">
    <property type="entry name" value="Znf_C2H2_sf"/>
</dbReference>
<dbReference type="Pfam" id="PF07776">
    <property type="entry name" value="zf-AD"/>
    <property type="match status" value="1"/>
</dbReference>
<feature type="compositionally biased region" description="Low complexity" evidence="12">
    <location>
        <begin position="315"/>
        <end position="325"/>
    </location>
</feature>
<feature type="binding site" evidence="11">
    <location>
        <position position="64"/>
    </location>
    <ligand>
        <name>Zn(2+)</name>
        <dbReference type="ChEBI" id="CHEBI:29105"/>
    </ligand>
</feature>
<evidence type="ECO:0000313" key="16">
    <source>
        <dbReference type="RefSeq" id="XP_030752437.1"/>
    </source>
</evidence>
<dbReference type="PANTHER" id="PTHR24399:SF23">
    <property type="entry name" value="C2H2-TYPE DOMAIN-CONTAINING PROTEIN"/>
    <property type="match status" value="1"/>
</dbReference>
<evidence type="ECO:0000256" key="11">
    <source>
        <dbReference type="PROSITE-ProRule" id="PRU01263"/>
    </source>
</evidence>
<dbReference type="GO" id="GO:0005654">
    <property type="term" value="C:nucleoplasm"/>
    <property type="evidence" value="ECO:0007669"/>
    <property type="project" value="TreeGrafter"/>
</dbReference>
<feature type="binding site" evidence="11">
    <location>
        <position position="61"/>
    </location>
    <ligand>
        <name>Zn(2+)</name>
        <dbReference type="ChEBI" id="CHEBI:29105"/>
    </ligand>
</feature>
<comment type="similarity">
    <text evidence="2">Belongs to the krueppel C2H2-type zinc-finger protein family.</text>
</comment>
<dbReference type="Proteomes" id="UP000504635">
    <property type="component" value="Unplaced"/>
</dbReference>
<feature type="domain" description="ZAD" evidence="14">
    <location>
        <begin position="8"/>
        <end position="88"/>
    </location>
</feature>
<feature type="domain" description="C2H2-type" evidence="13">
    <location>
        <begin position="380"/>
        <end position="407"/>
    </location>
</feature>
<dbReference type="FunFam" id="3.30.160.60:FF:000264">
    <property type="entry name" value="Zinc finger protein 236"/>
    <property type="match status" value="1"/>
</dbReference>
<dbReference type="PROSITE" id="PS00028">
    <property type="entry name" value="ZINC_FINGER_C2H2_1"/>
    <property type="match status" value="10"/>
</dbReference>
<feature type="domain" description="C2H2-type" evidence="13">
    <location>
        <begin position="232"/>
        <end position="261"/>
    </location>
</feature>
<dbReference type="KEGG" id="soy:115879663"/>
<feature type="compositionally biased region" description="Basic residues" evidence="12">
    <location>
        <begin position="334"/>
        <end position="348"/>
    </location>
</feature>
<evidence type="ECO:0000259" key="14">
    <source>
        <dbReference type="PROSITE" id="PS51915"/>
    </source>
</evidence>
<evidence type="ECO:0000259" key="13">
    <source>
        <dbReference type="PROSITE" id="PS50157"/>
    </source>
</evidence>
<evidence type="ECO:0000256" key="8">
    <source>
        <dbReference type="ARBA" id="ARBA00023163"/>
    </source>
</evidence>
<feature type="domain" description="C2H2-type" evidence="13">
    <location>
        <begin position="185"/>
        <end position="207"/>
    </location>
</feature>
<feature type="domain" description="C2H2-type" evidence="13">
    <location>
        <begin position="464"/>
        <end position="491"/>
    </location>
</feature>
<dbReference type="FunFam" id="3.30.160.60:FF:003288">
    <property type="entry name" value="Uncharacterized protein"/>
    <property type="match status" value="1"/>
</dbReference>
<dbReference type="FunFam" id="3.30.160.60:FF:000060">
    <property type="entry name" value="zinc finger protein 436"/>
    <property type="match status" value="1"/>
</dbReference>
<evidence type="ECO:0000256" key="1">
    <source>
        <dbReference type="ARBA" id="ARBA00004123"/>
    </source>
</evidence>
<dbReference type="OrthoDB" id="9439903at2759"/>
<evidence type="ECO:0000256" key="2">
    <source>
        <dbReference type="ARBA" id="ARBA00006991"/>
    </source>
</evidence>
<dbReference type="SUPFAM" id="SSF57716">
    <property type="entry name" value="Glucocorticoid receptor-like (DNA-binding domain)"/>
    <property type="match status" value="1"/>
</dbReference>
<feature type="domain" description="C2H2-type" evidence="13">
    <location>
        <begin position="352"/>
        <end position="379"/>
    </location>
</feature>
<dbReference type="FunFam" id="3.30.160.60:FF:000303">
    <property type="entry name" value="Zinc finger protein 41"/>
    <property type="match status" value="1"/>
</dbReference>
<dbReference type="RefSeq" id="XP_030752441.1">
    <property type="nucleotide sequence ID" value="XM_030896581.1"/>
</dbReference>
<feature type="domain" description="C2H2-type" evidence="13">
    <location>
        <begin position="520"/>
        <end position="542"/>
    </location>
</feature>
<dbReference type="FunFam" id="3.30.160.60:FF:000557">
    <property type="entry name" value="zinc finger and SCAN domain-containing protein 29"/>
    <property type="match status" value="2"/>
</dbReference>
<evidence type="ECO:0000256" key="5">
    <source>
        <dbReference type="ARBA" id="ARBA00022771"/>
    </source>
</evidence>
<evidence type="ECO:0000256" key="7">
    <source>
        <dbReference type="ARBA" id="ARBA00023015"/>
    </source>
</evidence>
<feature type="domain" description="C2H2-type" evidence="13">
    <location>
        <begin position="408"/>
        <end position="435"/>
    </location>
</feature>
<keyword evidence="6 11" id="KW-0862">Zinc</keyword>
<feature type="domain" description="C2H2-type" evidence="13">
    <location>
        <begin position="492"/>
        <end position="519"/>
    </location>
</feature>
<gene>
    <name evidence="16 17 18" type="primary">LOC115879663</name>
</gene>
<protein>
    <submittedName>
        <fullName evidence="16 17">Zinc finger protein 260-like</fullName>
    </submittedName>
</protein>
<dbReference type="InterPro" id="IPR012934">
    <property type="entry name" value="Znf_AD"/>
</dbReference>
<feature type="domain" description="C2H2-type" evidence="13">
    <location>
        <begin position="436"/>
        <end position="463"/>
    </location>
</feature>
<proteinExistence type="inferred from homology"/>
<feature type="domain" description="C2H2-type" evidence="13">
    <location>
        <begin position="266"/>
        <end position="294"/>
    </location>
</feature>
<keyword evidence="4" id="KW-0677">Repeat</keyword>
<keyword evidence="3 11" id="KW-0479">Metal-binding</keyword>
<dbReference type="GeneID" id="115879663"/>
<dbReference type="GO" id="GO:0001227">
    <property type="term" value="F:DNA-binding transcription repressor activity, RNA polymerase II-specific"/>
    <property type="evidence" value="ECO:0007669"/>
    <property type="project" value="TreeGrafter"/>
</dbReference>
<name>A0A6J2XLN1_SITOR</name>
<dbReference type="SMART" id="SM00355">
    <property type="entry name" value="ZnF_C2H2"/>
    <property type="match status" value="10"/>
</dbReference>
<dbReference type="InterPro" id="IPR013087">
    <property type="entry name" value="Znf_C2H2_type"/>
</dbReference>
<dbReference type="GO" id="GO:0000978">
    <property type="term" value="F:RNA polymerase II cis-regulatory region sequence-specific DNA binding"/>
    <property type="evidence" value="ECO:0007669"/>
    <property type="project" value="TreeGrafter"/>
</dbReference>
<reference evidence="16 17" key="1">
    <citation type="submission" date="2025-04" db="UniProtKB">
        <authorList>
            <consortium name="RefSeq"/>
        </authorList>
    </citation>
    <scope>IDENTIFICATION</scope>
    <source>
        <tissue evidence="16 17">Gonads</tissue>
    </source>
</reference>
<feature type="binding site" evidence="11">
    <location>
        <position position="10"/>
    </location>
    <ligand>
        <name>Zn(2+)</name>
        <dbReference type="ChEBI" id="CHEBI:29105"/>
    </ligand>
</feature>
<evidence type="ECO:0000313" key="18">
    <source>
        <dbReference type="RefSeq" id="XP_030752441.1"/>
    </source>
</evidence>
<dbReference type="PROSITE" id="PS51915">
    <property type="entry name" value="ZAD"/>
    <property type="match status" value="1"/>
</dbReference>